<name>A0ABP7KUF7_9ACTN</name>
<comment type="caution">
    <text evidence="2">The sequence shown here is derived from an EMBL/GenBank/DDBJ whole genome shotgun (WGS) entry which is preliminary data.</text>
</comment>
<dbReference type="Proteomes" id="UP001501563">
    <property type="component" value="Unassembled WGS sequence"/>
</dbReference>
<feature type="region of interest" description="Disordered" evidence="1">
    <location>
        <begin position="1"/>
        <end position="54"/>
    </location>
</feature>
<dbReference type="EMBL" id="BAAAZA010000023">
    <property type="protein sequence ID" value="GAA3887584.1"/>
    <property type="molecule type" value="Genomic_DNA"/>
</dbReference>
<organism evidence="2 3">
    <name type="scientific">Streptomyces lannensis</name>
    <dbReference type="NCBI Taxonomy" id="766498"/>
    <lineage>
        <taxon>Bacteria</taxon>
        <taxon>Bacillati</taxon>
        <taxon>Actinomycetota</taxon>
        <taxon>Actinomycetes</taxon>
        <taxon>Kitasatosporales</taxon>
        <taxon>Streptomycetaceae</taxon>
        <taxon>Streptomyces</taxon>
    </lineage>
</organism>
<keyword evidence="3" id="KW-1185">Reference proteome</keyword>
<accession>A0ABP7KUF7</accession>
<evidence type="ECO:0000313" key="3">
    <source>
        <dbReference type="Proteomes" id="UP001501563"/>
    </source>
</evidence>
<evidence type="ECO:0000256" key="1">
    <source>
        <dbReference type="SAM" id="MobiDB-lite"/>
    </source>
</evidence>
<reference evidence="3" key="1">
    <citation type="journal article" date="2019" name="Int. J. Syst. Evol. Microbiol.">
        <title>The Global Catalogue of Microorganisms (GCM) 10K type strain sequencing project: providing services to taxonomists for standard genome sequencing and annotation.</title>
        <authorList>
            <consortium name="The Broad Institute Genomics Platform"/>
            <consortium name="The Broad Institute Genome Sequencing Center for Infectious Disease"/>
            <person name="Wu L."/>
            <person name="Ma J."/>
        </authorList>
    </citation>
    <scope>NUCLEOTIDE SEQUENCE [LARGE SCALE GENOMIC DNA]</scope>
    <source>
        <strain evidence="3">JCM 16578</strain>
    </source>
</reference>
<evidence type="ECO:0000313" key="2">
    <source>
        <dbReference type="EMBL" id="GAA3887584.1"/>
    </source>
</evidence>
<proteinExistence type="predicted"/>
<protein>
    <submittedName>
        <fullName evidence="2">Uncharacterized protein</fullName>
    </submittedName>
</protein>
<gene>
    <name evidence="2" type="ORF">GCM10022207_63640</name>
</gene>
<sequence length="125" mass="12700">MYEGEAGAPVGVVDRGAVGPGDGTSTGAGLPTAPAEGKPDPPLPARTPDRAADGVVVSVRRQALWVRSSGVRKLWSRTGIPLPGAGSPPVKAGFPWVARYAARLCDTTTGAIPSSTRWTGAADCH</sequence>